<evidence type="ECO:0000256" key="5">
    <source>
        <dbReference type="ARBA" id="ARBA00023157"/>
    </source>
</evidence>
<feature type="domain" description="Ig-like" evidence="7">
    <location>
        <begin position="109"/>
        <end position="201"/>
    </location>
</feature>
<dbReference type="SUPFAM" id="SSF49265">
    <property type="entry name" value="Fibronectin type III"/>
    <property type="match status" value="1"/>
</dbReference>
<feature type="domain" description="Ig-like" evidence="7">
    <location>
        <begin position="1712"/>
        <end position="1800"/>
    </location>
</feature>
<dbReference type="CDD" id="cd00063">
    <property type="entry name" value="FN3"/>
    <property type="match status" value="1"/>
</dbReference>
<dbReference type="InterPro" id="IPR036116">
    <property type="entry name" value="FN3_sf"/>
</dbReference>
<dbReference type="PROSITE" id="PS50853">
    <property type="entry name" value="FN3"/>
    <property type="match status" value="1"/>
</dbReference>
<evidence type="ECO:0000256" key="2">
    <source>
        <dbReference type="ARBA" id="ARBA00022490"/>
    </source>
</evidence>
<feature type="domain" description="Ig-like" evidence="7">
    <location>
        <begin position="1436"/>
        <end position="1524"/>
    </location>
</feature>
<feature type="domain" description="Ig-like" evidence="7">
    <location>
        <begin position="9"/>
        <end position="99"/>
    </location>
</feature>
<feature type="domain" description="Ig-like" evidence="7">
    <location>
        <begin position="1252"/>
        <end position="1340"/>
    </location>
</feature>
<feature type="domain" description="Ig-like" evidence="7">
    <location>
        <begin position="884"/>
        <end position="972"/>
    </location>
</feature>
<feature type="domain" description="Ig-like" evidence="7">
    <location>
        <begin position="329"/>
        <end position="412"/>
    </location>
</feature>
<dbReference type="PANTHER" id="PTHR35971">
    <property type="entry name" value="SI:DKEY-31G6.6"/>
    <property type="match status" value="1"/>
</dbReference>
<dbReference type="InterPro" id="IPR007110">
    <property type="entry name" value="Ig-like_dom"/>
</dbReference>
<dbReference type="FunFam" id="2.60.40.10:FF:000979">
    <property type="entry name" value="Obscurin, cytoskeletal calmodulin and titin-interacting RhoGEF"/>
    <property type="match status" value="1"/>
</dbReference>
<dbReference type="FunFam" id="2.60.40.10:FF:000954">
    <property type="entry name" value="Obscurin, cytoskeletal calmodulin and titin-interacting RhoGEF"/>
    <property type="match status" value="1"/>
</dbReference>
<proteinExistence type="predicted"/>
<dbReference type="InterPro" id="IPR052385">
    <property type="entry name" value="Obscurin/Obscurin-like_Reg"/>
</dbReference>
<dbReference type="InterPro" id="IPR003598">
    <property type="entry name" value="Ig_sub2"/>
</dbReference>
<keyword evidence="5" id="KW-1015">Disulfide bond</keyword>
<dbReference type="FunFam" id="2.60.40.10:FF:000075">
    <property type="entry name" value="Obscurin, cytoskeletal calmodulin and titin-interacting RhoGEF"/>
    <property type="match status" value="10"/>
</dbReference>
<accession>A0AA41SUI7</accession>
<dbReference type="EMBL" id="JAATJV010289699">
    <property type="protein sequence ID" value="MBZ3877003.1"/>
    <property type="molecule type" value="Genomic_DNA"/>
</dbReference>
<evidence type="ECO:0000256" key="1">
    <source>
        <dbReference type="ARBA" id="ARBA00004496"/>
    </source>
</evidence>
<dbReference type="SMART" id="SM00060">
    <property type="entry name" value="FN3"/>
    <property type="match status" value="1"/>
</dbReference>
<keyword evidence="6" id="KW-0393">Immunoglobulin domain</keyword>
<feature type="domain" description="Fibronectin type-III" evidence="8">
    <location>
        <begin position="514"/>
        <end position="611"/>
    </location>
</feature>
<dbReference type="Gene3D" id="2.60.40.10">
    <property type="entry name" value="Immunoglobulins"/>
    <property type="match status" value="19"/>
</dbReference>
<keyword evidence="4" id="KW-0677">Repeat</keyword>
<dbReference type="FunFam" id="2.60.40.10:FF:000965">
    <property type="entry name" value="Obscurin, cytoskeletal calmodulin and titin-interacting RhoGEF"/>
    <property type="match status" value="1"/>
</dbReference>
<dbReference type="FunFam" id="2.60.40.10:FF:001212">
    <property type="entry name" value="Obscurin, cytoskeletal calmodulin and titin-interacting RhoGEF"/>
    <property type="match status" value="1"/>
</dbReference>
<comment type="subcellular location">
    <subcellularLocation>
        <location evidence="1">Cytoplasm</location>
    </subcellularLocation>
</comment>
<dbReference type="InterPro" id="IPR003961">
    <property type="entry name" value="FN3_dom"/>
</dbReference>
<dbReference type="Proteomes" id="UP001166674">
    <property type="component" value="Unassembled WGS sequence"/>
</dbReference>
<feature type="domain" description="Ig-like" evidence="7">
    <location>
        <begin position="810"/>
        <end position="882"/>
    </location>
</feature>
<feature type="domain" description="Ig-like" evidence="7">
    <location>
        <begin position="976"/>
        <end position="1064"/>
    </location>
</feature>
<dbReference type="FunFam" id="2.60.40.10:FF:000652">
    <property type="entry name" value="obscurin isoform X3"/>
    <property type="match status" value="1"/>
</dbReference>
<dbReference type="FunFam" id="2.60.40.10:FF:001055">
    <property type="entry name" value="Obscurin, cytoskeletal calmodulin and titin-interacting RhoGEF"/>
    <property type="match status" value="1"/>
</dbReference>
<dbReference type="SMART" id="SM00409">
    <property type="entry name" value="IG"/>
    <property type="match status" value="18"/>
</dbReference>
<feature type="domain" description="Ig-like" evidence="7">
    <location>
        <begin position="1068"/>
        <end position="1156"/>
    </location>
</feature>
<feature type="domain" description="Ig-like" evidence="7">
    <location>
        <begin position="1160"/>
        <end position="1248"/>
    </location>
</feature>
<dbReference type="InterPro" id="IPR003599">
    <property type="entry name" value="Ig_sub"/>
</dbReference>
<keyword evidence="2" id="KW-0963">Cytoplasm</keyword>
<feature type="domain" description="Ig-like" evidence="7">
    <location>
        <begin position="1344"/>
        <end position="1432"/>
    </location>
</feature>
<gene>
    <name evidence="9" type="ORF">SUZIE_140760</name>
</gene>
<dbReference type="InterPro" id="IPR036179">
    <property type="entry name" value="Ig-like_dom_sf"/>
</dbReference>
<organism evidence="9 10">
    <name type="scientific">Sciurus carolinensis</name>
    <name type="common">Eastern gray squirrel</name>
    <dbReference type="NCBI Taxonomy" id="30640"/>
    <lineage>
        <taxon>Eukaryota</taxon>
        <taxon>Metazoa</taxon>
        <taxon>Chordata</taxon>
        <taxon>Craniata</taxon>
        <taxon>Vertebrata</taxon>
        <taxon>Euteleostomi</taxon>
        <taxon>Mammalia</taxon>
        <taxon>Eutheria</taxon>
        <taxon>Euarchontoglires</taxon>
        <taxon>Glires</taxon>
        <taxon>Rodentia</taxon>
        <taxon>Sciuromorpha</taxon>
        <taxon>Sciuridae</taxon>
        <taxon>Sciurinae</taxon>
        <taxon>Sciurini</taxon>
        <taxon>Sciurus</taxon>
    </lineage>
</organism>
<keyword evidence="3" id="KW-0597">Phosphoprotein</keyword>
<evidence type="ECO:0000313" key="10">
    <source>
        <dbReference type="Proteomes" id="UP001166674"/>
    </source>
</evidence>
<comment type="caution">
    <text evidence="9">The sequence shown here is derived from an EMBL/GenBank/DDBJ whole genome shotgun (WGS) entry which is preliminary data.</text>
</comment>
<dbReference type="PANTHER" id="PTHR35971:SF4">
    <property type="entry name" value="OBSCURIN"/>
    <property type="match status" value="1"/>
</dbReference>
<evidence type="ECO:0000259" key="8">
    <source>
        <dbReference type="PROSITE" id="PS50853"/>
    </source>
</evidence>
<evidence type="ECO:0000256" key="4">
    <source>
        <dbReference type="ARBA" id="ARBA00022737"/>
    </source>
</evidence>
<keyword evidence="10" id="KW-1185">Reference proteome</keyword>
<dbReference type="CDD" id="cd00096">
    <property type="entry name" value="Ig"/>
    <property type="match status" value="1"/>
</dbReference>
<reference evidence="9" key="1">
    <citation type="submission" date="2020-03" db="EMBL/GenBank/DDBJ databases">
        <title>Studies in the Genomics of Life Span.</title>
        <authorList>
            <person name="Glass D."/>
        </authorList>
    </citation>
    <scope>NUCLEOTIDE SEQUENCE</scope>
    <source>
        <strain evidence="9">SUZIE</strain>
        <tissue evidence="9">Muscle</tissue>
    </source>
</reference>
<protein>
    <submittedName>
        <fullName evidence="9">Obscurin</fullName>
    </submittedName>
</protein>
<feature type="domain" description="Ig-like" evidence="7">
    <location>
        <begin position="1620"/>
        <end position="1708"/>
    </location>
</feature>
<evidence type="ECO:0000259" key="7">
    <source>
        <dbReference type="PROSITE" id="PS50835"/>
    </source>
</evidence>
<dbReference type="InterPro" id="IPR013783">
    <property type="entry name" value="Ig-like_fold"/>
</dbReference>
<feature type="domain" description="Ig-like" evidence="7">
    <location>
        <begin position="234"/>
        <end position="320"/>
    </location>
</feature>
<dbReference type="SUPFAM" id="SSF48726">
    <property type="entry name" value="Immunoglobulin"/>
    <property type="match status" value="18"/>
</dbReference>
<dbReference type="GO" id="GO:0005737">
    <property type="term" value="C:cytoplasm"/>
    <property type="evidence" value="ECO:0007669"/>
    <property type="project" value="UniProtKB-SubCell"/>
</dbReference>
<dbReference type="InterPro" id="IPR013098">
    <property type="entry name" value="Ig_I-set"/>
</dbReference>
<dbReference type="SMART" id="SM00408">
    <property type="entry name" value="IGc2"/>
    <property type="match status" value="16"/>
</dbReference>
<evidence type="ECO:0000313" key="9">
    <source>
        <dbReference type="EMBL" id="MBZ3877003.1"/>
    </source>
</evidence>
<evidence type="ECO:0000256" key="3">
    <source>
        <dbReference type="ARBA" id="ARBA00022553"/>
    </source>
</evidence>
<dbReference type="FunFam" id="2.60.40.10:FF:000665">
    <property type="entry name" value="obscurin isoform X1"/>
    <property type="match status" value="1"/>
</dbReference>
<feature type="domain" description="Ig-like" evidence="7">
    <location>
        <begin position="707"/>
        <end position="788"/>
    </location>
</feature>
<feature type="domain" description="Ig-like" evidence="7">
    <location>
        <begin position="1528"/>
        <end position="1616"/>
    </location>
</feature>
<sequence>MDHSFSGAPRFLTRPKAFVVSVGKDATLSCQIVGNPRPHVSWEKDRQPVEAGARFRLAQDGDIYRLTILDLALGDSGQYVCRARNAIGEAFAAVGLQVDAEAACAEQAPHFLLRPTSIRVREGADATFSCRVRGSPPPAVSWSKDGRRLGAPDAPRVRVEEQGEASALRIRAARPRDGGTYEVRAENPLGAASAAAALVVDSDTEAASPPGASTAALLAHLQQRREAMRAEGVPASPPSAGTRTCTVTEGKHARLSCYVTGEPKPETVWKKDGQLVTEGRRHVVYEDAQENFVLKILFCKQSDRGLYTCTASNLVGQTYSSVLVVVREPTVPFKRRLRDLEVREKESATFQCEVQQPTTEAAWFKEETRLWASAKYGIEEEGTERRLTVRNVSADDDAVYICETTEGSRTVAELAVQGRNLTRKLPRKTAVRAGDTAIFCVELAVPEGPVRWLRNQEEVVAGGRVAIAAEGTCHTLTIFQCSLEDMGEVVFMAGDSRTSTQFCVSAPRRPPLHPPVDPVVKARTESSVTLGWYPPPHGDRPVTIDGYLVEKKRLGTYAWSRCHETEWVATPELTVAGVTEEGDFQFRVSAVNSFGQSPYLEFPGTIHLAPQLAVRTPLKAVSAVEGGEATFSVDLTVASAGEWFLDGVALKASSVYVIRWDGTRHTLTIREVPASLHGAQLKFVADGIESSIWVEVQAPGLTAQKPPAVAAREVLARLHEEAQLLAELSDQAAAVTWLKDGRALPAGPKYQVQASAGQRALLVRDVVQDDAGLYECVSRGSRIAYQLSVQGLTSFLRKDTAGGCVDAVVGALAQFECETTEAHVPVRWFKDGKELGGSCPRYSQEDVGTQHRLVLASVSRQDEGTYSCRVGEDSMDFHLRVSEPKAVFAKEQPARSEVKAQAGASATLSCEVAQAQTEVTWFKDGKKLSPSSQVHVEAKGCRRQLVVRQAGQADSGEYSCEAGGQRVSFRLDITEPKAVFAKEQPAHSEVKAQAGASATLSCEVAQAQTEVTWFKDGKKLSPSSQVHVEAKGCRRQLVVRQAGQADSGEYSCEAGGQRVSFRLDVTEPKVVFAKEQPARSEVKAQAGASATLSCEVAQAQTEVTWFKDGKKLSPSSQVHVEAKGCRRQLVVRQAGQADSGEYSCEAGGQRVSFRLDVTEPKVVFAKEQPARSEVKAQAGASATLSCEVAQAQTEVTWFKDGKKLSPSSQVHVEAKGCRRQLVVRQAGQADSGEYSCEAGGQRVSFRLDVTEPKAVFAKEQPARSEVKAQAGASATLSCEVAQAQTEVTWFKDGKKLSPSSQVHVEAKGCRRQLVVRQAGQADSGEYSCEAGGQRVSFRLDVTEPKAVFAKEQPARSEVKAQAGASATLSCEVAQAQTEVTWFKDGKKLSPSSQVHVEAKGCRRQLVVRQAGQADSGEYSCEAGGQRVSFRLDVTEPKAVFAKEQPAHSEVKAQAGASATLSCEVAQAQTEVTWFKDGKKLSPSSQVHVEAKGCRRQLVVRQAGQADSGEYSCEAGGQRVSFRLDVTEPKAVFAKEQPARSEVKAQAGASATLSCEVAQAQTEVTWFKDGKKLSPSSQVHVEAKGCRRQLVVRQAGQADSGEYSCEAGGQRVSFRLDVTEPKAVFAKEQPAHSEVKAQVGASATLSCEVAQAQTEVTWFKDGKKLSPSSQVHVEAKGCRRQLVVRQAGQADSGEYSCEAGGQRVSFRLDVTEPKAVFAKEQPARSEVKAQAGASATLSCEVAQAQTEVTWFKDGKKLSPSSQVHVEAKGCRRQLVVRQAGQADSGEYSCEAGGQRVSFRLDVTEPVLTCQHSSFLDLLFPGAQC</sequence>
<name>A0AA41SUI7_SCICA</name>
<evidence type="ECO:0000256" key="6">
    <source>
        <dbReference type="ARBA" id="ARBA00023319"/>
    </source>
</evidence>
<dbReference type="PROSITE" id="PS50835">
    <property type="entry name" value="IG_LIKE"/>
    <property type="match status" value="16"/>
</dbReference>
<dbReference type="Pfam" id="PF00041">
    <property type="entry name" value="fn3"/>
    <property type="match status" value="1"/>
</dbReference>
<dbReference type="Pfam" id="PF07679">
    <property type="entry name" value="I-set"/>
    <property type="match status" value="17"/>
</dbReference>